<feature type="compositionally biased region" description="Basic and acidic residues" evidence="5">
    <location>
        <begin position="124"/>
        <end position="137"/>
    </location>
</feature>
<feature type="domain" description="RING-type" evidence="6">
    <location>
        <begin position="180"/>
        <end position="227"/>
    </location>
</feature>
<dbReference type="PROSITE" id="PS50089">
    <property type="entry name" value="ZF_RING_2"/>
    <property type="match status" value="1"/>
</dbReference>
<dbReference type="PANTHER" id="PTHR12109">
    <property type="entry name" value="RING FINGER PROTEIN 141-RELATED"/>
    <property type="match status" value="1"/>
</dbReference>
<dbReference type="InterPro" id="IPR027370">
    <property type="entry name" value="Znf-RING_euk"/>
</dbReference>
<dbReference type="GO" id="GO:0008270">
    <property type="term" value="F:zinc ion binding"/>
    <property type="evidence" value="ECO:0007669"/>
    <property type="project" value="UniProtKB-KW"/>
</dbReference>
<feature type="region of interest" description="Disordered" evidence="5">
    <location>
        <begin position="287"/>
        <end position="359"/>
    </location>
</feature>
<evidence type="ECO:0000256" key="1">
    <source>
        <dbReference type="ARBA" id="ARBA00022723"/>
    </source>
</evidence>
<feature type="region of interest" description="Disordered" evidence="5">
    <location>
        <begin position="116"/>
        <end position="141"/>
    </location>
</feature>
<feature type="compositionally biased region" description="Basic and acidic residues" evidence="5">
    <location>
        <begin position="340"/>
        <end position="359"/>
    </location>
</feature>
<dbReference type="OrthoDB" id="8062037at2759"/>
<dbReference type="AlphaFoldDB" id="A0A4D9DEP9"/>
<protein>
    <recommendedName>
        <fullName evidence="6">RING-type domain-containing protein</fullName>
    </recommendedName>
</protein>
<evidence type="ECO:0000256" key="4">
    <source>
        <dbReference type="PROSITE-ProRule" id="PRU00175"/>
    </source>
</evidence>
<dbReference type="Gene3D" id="3.30.40.10">
    <property type="entry name" value="Zinc/RING finger domain, C3HC4 (zinc finger)"/>
    <property type="match status" value="1"/>
</dbReference>
<dbReference type="InterPro" id="IPR047126">
    <property type="entry name" value="RNF141-like"/>
</dbReference>
<dbReference type="InterPro" id="IPR017907">
    <property type="entry name" value="Znf_RING_CS"/>
</dbReference>
<keyword evidence="3" id="KW-0862">Zinc</keyword>
<keyword evidence="8" id="KW-1185">Reference proteome</keyword>
<evidence type="ECO:0000256" key="2">
    <source>
        <dbReference type="ARBA" id="ARBA00022771"/>
    </source>
</evidence>
<accession>A0A4D9DEP9</accession>
<gene>
    <name evidence="7" type="ORF">NSK_001520</name>
</gene>
<proteinExistence type="predicted"/>
<dbReference type="Proteomes" id="UP000355283">
    <property type="component" value="Unassembled WGS sequence"/>
</dbReference>
<feature type="region of interest" description="Disordered" evidence="5">
    <location>
        <begin position="1"/>
        <end position="22"/>
    </location>
</feature>
<dbReference type="EMBL" id="SDOX01000006">
    <property type="protein sequence ID" value="TFJ87188.1"/>
    <property type="molecule type" value="Genomic_DNA"/>
</dbReference>
<evidence type="ECO:0000256" key="5">
    <source>
        <dbReference type="SAM" id="MobiDB-lite"/>
    </source>
</evidence>
<dbReference type="InterPro" id="IPR013083">
    <property type="entry name" value="Znf_RING/FYVE/PHD"/>
</dbReference>
<dbReference type="PANTHER" id="PTHR12109:SF5">
    <property type="entry name" value="RING-TYPE DOMAIN-CONTAINING PROTEIN"/>
    <property type="match status" value="1"/>
</dbReference>
<evidence type="ECO:0000256" key="3">
    <source>
        <dbReference type="ARBA" id="ARBA00022833"/>
    </source>
</evidence>
<reference evidence="7 8" key="1">
    <citation type="submission" date="2019-01" db="EMBL/GenBank/DDBJ databases">
        <title>Nuclear Genome Assembly of the Microalgal Biofuel strain Nannochloropsis salina CCMP1776.</title>
        <authorList>
            <person name="Hovde B."/>
        </authorList>
    </citation>
    <scope>NUCLEOTIDE SEQUENCE [LARGE SCALE GENOMIC DNA]</scope>
    <source>
        <strain evidence="7 8">CCMP1776</strain>
    </source>
</reference>
<evidence type="ECO:0000313" key="8">
    <source>
        <dbReference type="Proteomes" id="UP000355283"/>
    </source>
</evidence>
<feature type="compositionally biased region" description="Basic and acidic residues" evidence="5">
    <location>
        <begin position="287"/>
        <end position="313"/>
    </location>
</feature>
<evidence type="ECO:0000259" key="6">
    <source>
        <dbReference type="PROSITE" id="PS50089"/>
    </source>
</evidence>
<sequence length="359" mass="39947">MVQLQPPLGRGRRRRPAPGETLVPRGFEQVTCTRCETRLPCEVYGGAFPFCHELDLGPAQGISGLVRADLTLHHPQPNFNQVAHPLFLVRREPLPADKRPTKMSFAPFEAADEALLPRAPAEGASRRPPERHQEDAISHQGATSQCYGVSCKSIGPQRGVKRDAGPSDREEKAEDVDTTCAVCLEEYEDPVVVATAHCTHTFCKKCITSWLSLTRPSAQCPSCPLCKRPVTWLLSLSASSPPVPPFRYVLLAVGPDMELLERQPWPSPALLQASRQKQLDLFEARERMRRGREGETGRGEQEKGTKSEKRSKVDPGSGRGVKRRYEPGTNVGRGGNLSESLREELHRVNREIEGLRRRM</sequence>
<dbReference type="SUPFAM" id="SSF57850">
    <property type="entry name" value="RING/U-box"/>
    <property type="match status" value="1"/>
</dbReference>
<comment type="caution">
    <text evidence="7">The sequence shown here is derived from an EMBL/GenBank/DDBJ whole genome shotgun (WGS) entry which is preliminary data.</text>
</comment>
<organism evidence="7 8">
    <name type="scientific">Nannochloropsis salina CCMP1776</name>
    <dbReference type="NCBI Taxonomy" id="1027361"/>
    <lineage>
        <taxon>Eukaryota</taxon>
        <taxon>Sar</taxon>
        <taxon>Stramenopiles</taxon>
        <taxon>Ochrophyta</taxon>
        <taxon>Eustigmatophyceae</taxon>
        <taxon>Eustigmatales</taxon>
        <taxon>Monodopsidaceae</taxon>
        <taxon>Microchloropsis</taxon>
        <taxon>Microchloropsis salina</taxon>
    </lineage>
</organism>
<keyword evidence="2 4" id="KW-0863">Zinc-finger</keyword>
<name>A0A4D9DEP9_9STRA</name>
<dbReference type="Pfam" id="PF13445">
    <property type="entry name" value="zf-RING_UBOX"/>
    <property type="match status" value="1"/>
</dbReference>
<dbReference type="PROSITE" id="PS00518">
    <property type="entry name" value="ZF_RING_1"/>
    <property type="match status" value="1"/>
</dbReference>
<evidence type="ECO:0000313" key="7">
    <source>
        <dbReference type="EMBL" id="TFJ87188.1"/>
    </source>
</evidence>
<dbReference type="InterPro" id="IPR001841">
    <property type="entry name" value="Znf_RING"/>
</dbReference>
<keyword evidence="1" id="KW-0479">Metal-binding</keyword>
<dbReference type="SMART" id="SM00184">
    <property type="entry name" value="RING"/>
    <property type="match status" value="1"/>
</dbReference>